<reference evidence="3 4" key="1">
    <citation type="submission" date="2024-04" db="EMBL/GenBank/DDBJ databases">
        <authorList>
            <consortium name="Genoscope - CEA"/>
            <person name="William W."/>
        </authorList>
    </citation>
    <scope>NUCLEOTIDE SEQUENCE [LARGE SCALE GENOMIC DNA]</scope>
</reference>
<feature type="compositionally biased region" description="Acidic residues" evidence="1">
    <location>
        <begin position="504"/>
        <end position="520"/>
    </location>
</feature>
<accession>A0AAV2HVZ7</accession>
<proteinExistence type="predicted"/>
<comment type="caution">
    <text evidence="3">The sequence shown here is derived from an EMBL/GenBank/DDBJ whole genome shotgun (WGS) entry which is preliminary data.</text>
</comment>
<dbReference type="GO" id="GO:0006355">
    <property type="term" value="P:regulation of DNA-templated transcription"/>
    <property type="evidence" value="ECO:0007669"/>
    <property type="project" value="InterPro"/>
</dbReference>
<keyword evidence="4" id="KW-1185">Reference proteome</keyword>
<evidence type="ECO:0000259" key="2">
    <source>
        <dbReference type="PROSITE" id="PS51054"/>
    </source>
</evidence>
<feature type="domain" description="Orange" evidence="2">
    <location>
        <begin position="93"/>
        <end position="128"/>
    </location>
</feature>
<gene>
    <name evidence="3" type="ORF">GSLYS_00012194001</name>
</gene>
<dbReference type="GO" id="GO:0003677">
    <property type="term" value="F:DNA binding"/>
    <property type="evidence" value="ECO:0007669"/>
    <property type="project" value="InterPro"/>
</dbReference>
<feature type="region of interest" description="Disordered" evidence="1">
    <location>
        <begin position="503"/>
        <end position="548"/>
    </location>
</feature>
<dbReference type="Gene3D" id="6.10.250.980">
    <property type="match status" value="1"/>
</dbReference>
<sequence length="548" mass="61219">MLCATRELHPTLPDTPATMSETFYVTMEDQSSKCSRPEMTKMDSTPRKSSKHWQDHDVLHKVYHTGISTSQHKAQNHVTWQKHSGKNLPQNLFFEGFKDCASEVIRFLTEVEKVEDNNPLVKGLQSHLVNVSKAICQESFIDLDHFDNSEAQQAKELRLPKDLNVKSTRTLPDSDCTVYNEFSVDCSSSAQHMPCAISPIVMRSANNSVSDTSYCESDMSTSYSSNITCQSISSELSTSLHNSSAELNPDSSLEYYIKNDDVFQCPSPQQILGLYPNAPILNKNTVLSLKQLASMAVHKETVKPLENHSVLLAETNFTEQSCVPARETAIYRHQDDCNQSPMQYLLPLGQSSPVLARSQSHSSSMNSFFSHGPTPNTIRHPFILPESSSPLALQTDTFSEFHPITNRAFLSLDHAPSLEERREAPLPTSVECRTEPPQLAADISQNFGSILELQANFLPGIDTSAVASGSFADILLAVESCRFHEEPRVRALADELIHLIHDDYSDEDDDNDTDAEDHEDETNRNDESGIEMMDESSDWGNPVDMIEQ</sequence>
<dbReference type="Proteomes" id="UP001497497">
    <property type="component" value="Unassembled WGS sequence"/>
</dbReference>
<protein>
    <recommendedName>
        <fullName evidence="2">Orange domain-containing protein</fullName>
    </recommendedName>
</protein>
<dbReference type="InterPro" id="IPR003650">
    <property type="entry name" value="Orange_dom"/>
</dbReference>
<dbReference type="SUPFAM" id="SSF158457">
    <property type="entry name" value="Orange domain-like"/>
    <property type="match status" value="1"/>
</dbReference>
<evidence type="ECO:0000313" key="4">
    <source>
        <dbReference type="Proteomes" id="UP001497497"/>
    </source>
</evidence>
<name>A0AAV2HVZ7_LYMST</name>
<evidence type="ECO:0000256" key="1">
    <source>
        <dbReference type="SAM" id="MobiDB-lite"/>
    </source>
</evidence>
<organism evidence="3 4">
    <name type="scientific">Lymnaea stagnalis</name>
    <name type="common">Great pond snail</name>
    <name type="synonym">Helix stagnalis</name>
    <dbReference type="NCBI Taxonomy" id="6523"/>
    <lineage>
        <taxon>Eukaryota</taxon>
        <taxon>Metazoa</taxon>
        <taxon>Spiralia</taxon>
        <taxon>Lophotrochozoa</taxon>
        <taxon>Mollusca</taxon>
        <taxon>Gastropoda</taxon>
        <taxon>Heterobranchia</taxon>
        <taxon>Euthyneura</taxon>
        <taxon>Panpulmonata</taxon>
        <taxon>Hygrophila</taxon>
        <taxon>Lymnaeoidea</taxon>
        <taxon>Lymnaeidae</taxon>
        <taxon>Lymnaea</taxon>
    </lineage>
</organism>
<dbReference type="EMBL" id="CAXITT010000296">
    <property type="protein sequence ID" value="CAL1538373.1"/>
    <property type="molecule type" value="Genomic_DNA"/>
</dbReference>
<feature type="compositionally biased region" description="Acidic residues" evidence="1">
    <location>
        <begin position="528"/>
        <end position="537"/>
    </location>
</feature>
<evidence type="ECO:0000313" key="3">
    <source>
        <dbReference type="EMBL" id="CAL1538373.1"/>
    </source>
</evidence>
<dbReference type="AlphaFoldDB" id="A0AAV2HVZ7"/>
<dbReference type="PROSITE" id="PS51054">
    <property type="entry name" value="ORANGE"/>
    <property type="match status" value="1"/>
</dbReference>